<proteinExistence type="predicted"/>
<organism evidence="2">
    <name type="scientific">Pongo abelii</name>
    <name type="common">Sumatran orangutan</name>
    <name type="synonym">Pongo pygmaeus abelii</name>
    <dbReference type="NCBI Taxonomy" id="9601"/>
    <lineage>
        <taxon>Eukaryota</taxon>
        <taxon>Metazoa</taxon>
        <taxon>Chordata</taxon>
        <taxon>Craniata</taxon>
        <taxon>Vertebrata</taxon>
        <taxon>Euteleostomi</taxon>
        <taxon>Mammalia</taxon>
        <taxon>Eutheria</taxon>
        <taxon>Euarchontoglires</taxon>
        <taxon>Primates</taxon>
        <taxon>Haplorrhini</taxon>
        <taxon>Catarrhini</taxon>
        <taxon>Hominidae</taxon>
        <taxon>Pongo</taxon>
    </lineage>
</organism>
<protein>
    <submittedName>
        <fullName evidence="2">CIDEA isoform 2</fullName>
    </submittedName>
</protein>
<sequence>MEAARDYAGALIRRVPRVPLSPALPCASNRLAFRGLIFPCAPLVPYPAPLILLLPAFSSAPQPRAHTHPPHWCPSLPAAPAGRAQSRPAPPHPLAAGRRYQVWLLRGARASADQVTAGEWLHLWPLLQSRAQKRVRSQEPGSKLPRCEGTGLLGVLEIATGAGRGRGPGLAPPGSAGSGLRGEAPTVQRSRQAPDIYGITD</sequence>
<gene>
    <name evidence="2" type="ORF">CR201_G0054975</name>
</gene>
<evidence type="ECO:0000256" key="1">
    <source>
        <dbReference type="SAM" id="MobiDB-lite"/>
    </source>
</evidence>
<reference evidence="2" key="1">
    <citation type="submission" date="2017-12" db="EMBL/GenBank/DDBJ databases">
        <title>High-resolution comparative analysis of great ape genomes.</title>
        <authorList>
            <person name="Pollen A."/>
            <person name="Hastie A."/>
            <person name="Hormozdiari F."/>
            <person name="Dougherty M."/>
            <person name="Liu R."/>
            <person name="Chaisson M."/>
            <person name="Hoppe E."/>
            <person name="Hill C."/>
            <person name="Pang A."/>
            <person name="Hillier L."/>
            <person name="Baker C."/>
            <person name="Armstrong J."/>
            <person name="Shendure J."/>
            <person name="Paten B."/>
            <person name="Wilson R."/>
            <person name="Chao H."/>
            <person name="Schneider V."/>
            <person name="Ventura M."/>
            <person name="Kronenberg Z."/>
            <person name="Murali S."/>
            <person name="Gordon D."/>
            <person name="Cantsilieris S."/>
            <person name="Munson K."/>
            <person name="Nelson B."/>
            <person name="Raja A."/>
            <person name="Underwood J."/>
            <person name="Diekhans M."/>
            <person name="Fiddes I."/>
            <person name="Haussler D."/>
            <person name="Eichler E."/>
        </authorList>
    </citation>
    <scope>NUCLEOTIDE SEQUENCE [LARGE SCALE GENOMIC DNA]</scope>
    <source>
        <strain evidence="2">Susie</strain>
    </source>
</reference>
<dbReference type="EMBL" id="NDHI03003848">
    <property type="protein sequence ID" value="PNJ02176.1"/>
    <property type="molecule type" value="Genomic_DNA"/>
</dbReference>
<evidence type="ECO:0000313" key="2">
    <source>
        <dbReference type="EMBL" id="PNJ02176.1"/>
    </source>
</evidence>
<name>A0A2J8R0X2_PONAB</name>
<dbReference type="AlphaFoldDB" id="A0A2J8R0X2"/>
<comment type="caution">
    <text evidence="2">The sequence shown here is derived from an EMBL/GenBank/DDBJ whole genome shotgun (WGS) entry which is preliminary data.</text>
</comment>
<accession>A0A2J8R0X2</accession>
<feature type="region of interest" description="Disordered" evidence="1">
    <location>
        <begin position="65"/>
        <end position="92"/>
    </location>
</feature>
<feature type="region of interest" description="Disordered" evidence="1">
    <location>
        <begin position="161"/>
        <end position="201"/>
    </location>
</feature>